<reference evidence="1" key="1">
    <citation type="submission" date="2021-11" db="EMBL/GenBank/DDBJ databases">
        <title>Description of a new species Pelosinus isolated from the bottom sediments of Lake Baikal.</title>
        <authorList>
            <person name="Zakharyuk A."/>
        </authorList>
    </citation>
    <scope>NUCLEOTIDE SEQUENCE</scope>
    <source>
        <strain evidence="1">Bkl1</strain>
    </source>
</reference>
<evidence type="ECO:0000313" key="2">
    <source>
        <dbReference type="EMBL" id="MCC5467521.1"/>
    </source>
</evidence>
<name>A0ABS8HMY3_9FIRM</name>
<organism evidence="1 3">
    <name type="scientific">Pelosinus baikalensis</name>
    <dbReference type="NCBI Taxonomy" id="2892015"/>
    <lineage>
        <taxon>Bacteria</taxon>
        <taxon>Bacillati</taxon>
        <taxon>Bacillota</taxon>
        <taxon>Negativicutes</taxon>
        <taxon>Selenomonadales</taxon>
        <taxon>Sporomusaceae</taxon>
        <taxon>Pelosinus</taxon>
    </lineage>
</organism>
<keyword evidence="3" id="KW-1185">Reference proteome</keyword>
<dbReference type="InterPro" id="IPR020288">
    <property type="entry name" value="Sheath_initiator"/>
</dbReference>
<dbReference type="EMBL" id="JAJHJB010000034">
    <property type="protein sequence ID" value="MCC5467521.1"/>
    <property type="molecule type" value="Genomic_DNA"/>
</dbReference>
<gene>
    <name evidence="1" type="ORF">LMF89_04260</name>
    <name evidence="2" type="ORF">LMF89_19475</name>
</gene>
<dbReference type="SUPFAM" id="SSF160719">
    <property type="entry name" value="gpW/gp25-like"/>
    <property type="match status" value="1"/>
</dbReference>
<dbReference type="Proteomes" id="UP001165492">
    <property type="component" value="Unassembled WGS sequence"/>
</dbReference>
<evidence type="ECO:0000313" key="3">
    <source>
        <dbReference type="Proteomes" id="UP001165492"/>
    </source>
</evidence>
<sequence>MALTPDITVPVITSLTIQPSKTYALDFDTGKIGGMIDGRKAIEQFIRKAIFTIRFNHSIYTDAYGCEVRNLMGKGFSNEFLRSEVKRMITEALIYDSRISKVYDFDIKPNGDEIFAGFTVDTIAGIIAIEGAI</sequence>
<dbReference type="RefSeq" id="WP_229534010.1">
    <property type="nucleotide sequence ID" value="NZ_JAJHJB010000003.1"/>
</dbReference>
<dbReference type="Gene3D" id="3.10.450.40">
    <property type="match status" value="1"/>
</dbReference>
<accession>A0ABS8HMY3</accession>
<protein>
    <submittedName>
        <fullName evidence="1">DUF2634 domain-containing protein</fullName>
    </submittedName>
</protein>
<evidence type="ECO:0000313" key="1">
    <source>
        <dbReference type="EMBL" id="MCC5464578.1"/>
    </source>
</evidence>
<dbReference type="Pfam" id="PF10934">
    <property type="entry name" value="Sheath_initiator"/>
    <property type="match status" value="1"/>
</dbReference>
<proteinExistence type="predicted"/>
<comment type="caution">
    <text evidence="1">The sequence shown here is derived from an EMBL/GenBank/DDBJ whole genome shotgun (WGS) entry which is preliminary data.</text>
</comment>
<dbReference type="EMBL" id="JAJHJB010000003">
    <property type="protein sequence ID" value="MCC5464578.1"/>
    <property type="molecule type" value="Genomic_DNA"/>
</dbReference>